<comment type="caution">
    <text evidence="8">The sequence shown here is derived from an EMBL/GenBank/DDBJ whole genome shotgun (WGS) entry which is preliminary data.</text>
</comment>
<dbReference type="EMBL" id="JAJEPR010000039">
    <property type="protein sequence ID" value="MCC2191138.1"/>
    <property type="molecule type" value="Genomic_DNA"/>
</dbReference>
<evidence type="ECO:0000256" key="4">
    <source>
        <dbReference type="ARBA" id="ARBA00022692"/>
    </source>
</evidence>
<dbReference type="CDD" id="cd13138">
    <property type="entry name" value="MATE_yoeA_like"/>
    <property type="match status" value="1"/>
</dbReference>
<keyword evidence="2" id="KW-0813">Transport</keyword>
<keyword evidence="3" id="KW-1003">Cell membrane</keyword>
<dbReference type="GO" id="GO:0005886">
    <property type="term" value="C:plasma membrane"/>
    <property type="evidence" value="ECO:0007669"/>
    <property type="project" value="UniProtKB-SubCell"/>
</dbReference>
<feature type="transmembrane region" description="Helical" evidence="7">
    <location>
        <begin position="133"/>
        <end position="153"/>
    </location>
</feature>
<dbReference type="GO" id="GO:0015297">
    <property type="term" value="F:antiporter activity"/>
    <property type="evidence" value="ECO:0007669"/>
    <property type="project" value="InterPro"/>
</dbReference>
<keyword evidence="9" id="KW-1185">Reference proteome</keyword>
<feature type="transmembrane region" description="Helical" evidence="7">
    <location>
        <begin position="15"/>
        <end position="33"/>
    </location>
</feature>
<evidence type="ECO:0000256" key="2">
    <source>
        <dbReference type="ARBA" id="ARBA00022448"/>
    </source>
</evidence>
<evidence type="ECO:0000256" key="5">
    <source>
        <dbReference type="ARBA" id="ARBA00022989"/>
    </source>
</evidence>
<organism evidence="8 9">
    <name type="scientific">Fusicatenibacter faecihominis</name>
    <dbReference type="NCBI Taxonomy" id="2881276"/>
    <lineage>
        <taxon>Bacteria</taxon>
        <taxon>Bacillati</taxon>
        <taxon>Bacillota</taxon>
        <taxon>Clostridia</taxon>
        <taxon>Lachnospirales</taxon>
        <taxon>Lachnospiraceae</taxon>
        <taxon>Fusicatenibacter</taxon>
    </lineage>
</organism>
<reference evidence="8 9" key="1">
    <citation type="submission" date="2021-10" db="EMBL/GenBank/DDBJ databases">
        <title>Anaerobic single-cell dispensing facilitates the cultivation of human gut bacteria.</title>
        <authorList>
            <person name="Afrizal A."/>
        </authorList>
    </citation>
    <scope>NUCLEOTIDE SEQUENCE [LARGE SCALE GENOMIC DNA]</scope>
    <source>
        <strain evidence="8 9">CLA-AA-H277</strain>
    </source>
</reference>
<dbReference type="GO" id="GO:0042910">
    <property type="term" value="F:xenobiotic transmembrane transporter activity"/>
    <property type="evidence" value="ECO:0007669"/>
    <property type="project" value="InterPro"/>
</dbReference>
<dbReference type="InterPro" id="IPR052031">
    <property type="entry name" value="Membrane_Transporter-Flippase"/>
</dbReference>
<dbReference type="PANTHER" id="PTHR43549">
    <property type="entry name" value="MULTIDRUG RESISTANCE PROTEIN YPNP-RELATED"/>
    <property type="match status" value="1"/>
</dbReference>
<keyword evidence="4 7" id="KW-0812">Transmembrane</keyword>
<evidence type="ECO:0000313" key="8">
    <source>
        <dbReference type="EMBL" id="MCC2191138.1"/>
    </source>
</evidence>
<dbReference type="AlphaFoldDB" id="A0AAE3DV73"/>
<name>A0AAE3DV73_9FIRM</name>
<dbReference type="RefSeq" id="WP_227616107.1">
    <property type="nucleotide sequence ID" value="NZ_JAJEPR010000039.1"/>
</dbReference>
<evidence type="ECO:0000256" key="3">
    <source>
        <dbReference type="ARBA" id="ARBA00022475"/>
    </source>
</evidence>
<proteinExistence type="predicted"/>
<feature type="transmembrane region" description="Helical" evidence="7">
    <location>
        <begin position="194"/>
        <end position="215"/>
    </location>
</feature>
<feature type="transmembrane region" description="Helical" evidence="7">
    <location>
        <begin position="165"/>
        <end position="188"/>
    </location>
</feature>
<evidence type="ECO:0000256" key="6">
    <source>
        <dbReference type="ARBA" id="ARBA00023136"/>
    </source>
</evidence>
<comment type="subcellular location">
    <subcellularLocation>
        <location evidence="1">Cell membrane</location>
        <topology evidence="1">Multi-pass membrane protein</topology>
    </subcellularLocation>
</comment>
<keyword evidence="6 7" id="KW-0472">Membrane</keyword>
<evidence type="ECO:0000256" key="1">
    <source>
        <dbReference type="ARBA" id="ARBA00004651"/>
    </source>
</evidence>
<dbReference type="PIRSF" id="PIRSF006603">
    <property type="entry name" value="DinF"/>
    <property type="match status" value="1"/>
</dbReference>
<dbReference type="Proteomes" id="UP001197875">
    <property type="component" value="Unassembled WGS sequence"/>
</dbReference>
<dbReference type="NCBIfam" id="TIGR00797">
    <property type="entry name" value="matE"/>
    <property type="match status" value="1"/>
</dbReference>
<dbReference type="InterPro" id="IPR048279">
    <property type="entry name" value="MdtK-like"/>
</dbReference>
<gene>
    <name evidence="8" type="ORF">LKD71_15280</name>
</gene>
<evidence type="ECO:0000256" key="7">
    <source>
        <dbReference type="SAM" id="Phobius"/>
    </source>
</evidence>
<dbReference type="InterPro" id="IPR002528">
    <property type="entry name" value="MATE_fam"/>
</dbReference>
<evidence type="ECO:0000313" key="9">
    <source>
        <dbReference type="Proteomes" id="UP001197875"/>
    </source>
</evidence>
<sequence length="457" mass="49529">MAAEKDMTVGDPQKIILNFTIPVFIGNVFQQVYSMADTVIVGKFVGTKALAAVGATGTINFLILGFLLGLTAGFTVLTAQKFGAGDMGSMRKTVGNAAILSFIVAVAMTLVSMLGMRWLLTFMNTPEDIFDDAYTYIMIICGGIFTQVLYNLLSSILRALGNSKTPLYFLLLSAGLNIVLDLVLIIYFHMGVAGAAYATVISQGVSGFLCLIFIIKKVPVLHMEKGEFRLEKNLSIQQLKVGFPMALQYSITAIGTMMVQSALNMLGSIAVAAFTAANKIENLLTQAFVAQGVTMATYCAQNMGAGRPDRIRKGFRAADMQGFLYGIGAGIFFIFAGKYLTYLFLSENVEEVIGNVEIYLRCIGIFMIPLAIVNIYRNGIQGMGYGLLPMMAGVAELVGRGATALVAAHYRSYFGTCMASPVAWILASALLLVMYHFIMKDLDQRFKSNVESAKNRL</sequence>
<protein>
    <submittedName>
        <fullName evidence="8">MATE family efflux transporter</fullName>
    </submittedName>
</protein>
<dbReference type="PANTHER" id="PTHR43549:SF3">
    <property type="entry name" value="MULTIDRUG RESISTANCE PROTEIN YPNP-RELATED"/>
    <property type="match status" value="1"/>
</dbReference>
<feature type="transmembrane region" description="Helical" evidence="7">
    <location>
        <begin position="413"/>
        <end position="438"/>
    </location>
</feature>
<feature type="transmembrane region" description="Helical" evidence="7">
    <location>
        <begin position="388"/>
        <end position="407"/>
    </location>
</feature>
<feature type="transmembrane region" description="Helical" evidence="7">
    <location>
        <begin position="53"/>
        <end position="77"/>
    </location>
</feature>
<dbReference type="Pfam" id="PF01554">
    <property type="entry name" value="MatE"/>
    <property type="match status" value="2"/>
</dbReference>
<keyword evidence="5 7" id="KW-1133">Transmembrane helix</keyword>
<feature type="transmembrane region" description="Helical" evidence="7">
    <location>
        <begin position="322"/>
        <end position="346"/>
    </location>
</feature>
<feature type="transmembrane region" description="Helical" evidence="7">
    <location>
        <begin position="358"/>
        <end position="376"/>
    </location>
</feature>
<feature type="transmembrane region" description="Helical" evidence="7">
    <location>
        <begin position="98"/>
        <end position="121"/>
    </location>
</feature>
<accession>A0AAE3DV73</accession>